<evidence type="ECO:0000313" key="3">
    <source>
        <dbReference type="Proteomes" id="UP001162800"/>
    </source>
</evidence>
<reference evidence="2" key="1">
    <citation type="submission" date="2022-09" db="EMBL/GenBank/DDBJ databases">
        <title>The complete genome of Acidovorax sp. 5MLIR.</title>
        <authorList>
            <person name="Liu L."/>
            <person name="Yue J."/>
            <person name="Yang F."/>
            <person name="Yuan J."/>
            <person name="Li L."/>
        </authorList>
    </citation>
    <scope>NUCLEOTIDE SEQUENCE</scope>
    <source>
        <strain evidence="2">5MLIR</strain>
        <plasmid evidence="2">unnamed1</plasmid>
    </source>
</reference>
<dbReference type="PIRSF" id="PIRSF002703">
    <property type="entry name" value="Thaumatin"/>
    <property type="match status" value="1"/>
</dbReference>
<dbReference type="EMBL" id="CP106882">
    <property type="protein sequence ID" value="UYG53795.1"/>
    <property type="molecule type" value="Genomic_DNA"/>
</dbReference>
<dbReference type="PANTHER" id="PTHR31013:SF2">
    <property type="entry name" value="THAUMATIN-LIKE PROTEIN"/>
    <property type="match status" value="1"/>
</dbReference>
<sequence>MPDQSIAPVAPVRPPGAFATGAQPTRLRVTNQCTEPIWLQYAVGSGASDQGNVLGPQQIQLQSGESHDYPIPPGRLEATRFWPKTGCDAAGLNCKIGMSSPPCPATGCMPPIESKFEATFAATDCANEGYRCMTYWNASQVDGYTLPISVFPKGPGVQPPGTPGIEQCVESRCDALDLLQCPSNERIGKRTLDLRVFAPDDRSKLVGCLSPCKAHNYPPPFGLGLPENDEHGLMLCCPEGVTPEECRQVPVLSTQYVQYINKVCPNVYAYSYDDRVGLHKCPAQTQYEVVFCGGTGSGPTATLLPQSAPKPRPRPAYPTTFGP</sequence>
<dbReference type="PANTHER" id="PTHR31013">
    <property type="entry name" value="THAUMATIN FAMILY PROTEIN-RELATED"/>
    <property type="match status" value="1"/>
</dbReference>
<evidence type="ECO:0000256" key="1">
    <source>
        <dbReference type="SAM" id="MobiDB-lite"/>
    </source>
</evidence>
<dbReference type="Pfam" id="PF00314">
    <property type="entry name" value="Thaumatin"/>
    <property type="match status" value="1"/>
</dbReference>
<dbReference type="SMART" id="SM00205">
    <property type="entry name" value="THN"/>
    <property type="match status" value="1"/>
</dbReference>
<keyword evidence="2" id="KW-0614">Plasmid</keyword>
<dbReference type="PROSITE" id="PS51367">
    <property type="entry name" value="THAUMATIN_2"/>
    <property type="match status" value="1"/>
</dbReference>
<dbReference type="Gene3D" id="2.60.110.10">
    <property type="entry name" value="Thaumatin"/>
    <property type="match status" value="1"/>
</dbReference>
<protein>
    <submittedName>
        <fullName evidence="2">Thaumatin family protein</fullName>
    </submittedName>
</protein>
<dbReference type="InterPro" id="IPR001938">
    <property type="entry name" value="Thaumatin"/>
</dbReference>
<organism evidence="2 3">
    <name type="scientific">Comamonas endophytica</name>
    <dbReference type="NCBI Taxonomy" id="2949090"/>
    <lineage>
        <taxon>Bacteria</taxon>
        <taxon>Pseudomonadati</taxon>
        <taxon>Pseudomonadota</taxon>
        <taxon>Betaproteobacteria</taxon>
        <taxon>Burkholderiales</taxon>
        <taxon>Comamonadaceae</taxon>
        <taxon>Comamonas</taxon>
    </lineage>
</organism>
<accession>A0ABY6GFC7</accession>
<dbReference type="Proteomes" id="UP001162800">
    <property type="component" value="Plasmid unnamed1"/>
</dbReference>
<keyword evidence="3" id="KW-1185">Reference proteome</keyword>
<feature type="region of interest" description="Disordered" evidence="1">
    <location>
        <begin position="302"/>
        <end position="323"/>
    </location>
</feature>
<evidence type="ECO:0000313" key="2">
    <source>
        <dbReference type="EMBL" id="UYG53795.1"/>
    </source>
</evidence>
<feature type="region of interest" description="Disordered" evidence="1">
    <location>
        <begin position="1"/>
        <end position="21"/>
    </location>
</feature>
<dbReference type="InterPro" id="IPR037176">
    <property type="entry name" value="Osmotin/thaumatin-like_sf"/>
</dbReference>
<dbReference type="SUPFAM" id="SSF49870">
    <property type="entry name" value="Osmotin, thaumatin-like protein"/>
    <property type="match status" value="1"/>
</dbReference>
<geneLocation type="plasmid" evidence="2 3">
    <name>unnamed1</name>
</geneLocation>
<name>A0ABY6GFC7_9BURK</name>
<gene>
    <name evidence="2" type="ORF">M9799_17830</name>
</gene>
<dbReference type="RefSeq" id="WP_231043898.1">
    <property type="nucleotide sequence ID" value="NZ_CP106882.1"/>
</dbReference>
<proteinExistence type="predicted"/>